<evidence type="ECO:0000313" key="1">
    <source>
        <dbReference type="Proteomes" id="UP000887580"/>
    </source>
</evidence>
<dbReference type="Proteomes" id="UP000887580">
    <property type="component" value="Unplaced"/>
</dbReference>
<accession>A0AC35GEH0</accession>
<organism evidence="1 2">
    <name type="scientific">Panagrolaimus sp. PS1159</name>
    <dbReference type="NCBI Taxonomy" id="55785"/>
    <lineage>
        <taxon>Eukaryota</taxon>
        <taxon>Metazoa</taxon>
        <taxon>Ecdysozoa</taxon>
        <taxon>Nematoda</taxon>
        <taxon>Chromadorea</taxon>
        <taxon>Rhabditida</taxon>
        <taxon>Tylenchina</taxon>
        <taxon>Panagrolaimomorpha</taxon>
        <taxon>Panagrolaimoidea</taxon>
        <taxon>Panagrolaimidae</taxon>
        <taxon>Panagrolaimus</taxon>
    </lineage>
</organism>
<sequence length="286" mass="33798">HLQHRRQFDGIPSPRSYPFVGHMLITKLDTSGFIDQVMGMASLYPEKPRIVAFWAFVMPIIMIYSPESLEPIFTNPKHLNKPFLYDLLKPWLGLGLLTKSAETWRPRRKLLTPTFHYDILKNFVYIFNKQADIMVQQIRKQLEKSDEDIDIGKYVTLCALDIICETSMGKCVNAQFESESEYVVAVHRINDIIQRRQKQPWVWSDFLFNLIGDGKEHQWALNVLHSFTQKVIKERREEFLNDSMVTSERLAFLDQLLLLEQKGEITFEEIQYEVRFLKDISWHTRD</sequence>
<dbReference type="WBParaSite" id="PS1159_v2.g4327.t2">
    <property type="protein sequence ID" value="PS1159_v2.g4327.t2"/>
    <property type="gene ID" value="PS1159_v2.g4327"/>
</dbReference>
<proteinExistence type="predicted"/>
<name>A0AC35GEH0_9BILA</name>
<evidence type="ECO:0000313" key="2">
    <source>
        <dbReference type="WBParaSite" id="PS1159_v2.g4327.t2"/>
    </source>
</evidence>
<protein>
    <submittedName>
        <fullName evidence="2">Cytochrome P450</fullName>
    </submittedName>
</protein>
<reference evidence="2" key="1">
    <citation type="submission" date="2022-11" db="UniProtKB">
        <authorList>
            <consortium name="WormBaseParasite"/>
        </authorList>
    </citation>
    <scope>IDENTIFICATION</scope>
</reference>